<dbReference type="InParanoid" id="Q54KX7"/>
<proteinExistence type="predicted"/>
<dbReference type="RefSeq" id="XP_637393.1">
    <property type="nucleotide sequence ID" value="XM_632301.1"/>
</dbReference>
<sequence>METALAEDRSCRTHQNLRLSGHSVVRKTTGLDEYQRPSSNLTCLSDNVNFLKGDGDQLKYNPDLENQCGKLLVEYLIISKTKAWIPVSSLTSYG</sequence>
<dbReference type="EMBL" id="AAFI02000096">
    <property type="protein sequence ID" value="EAL63889.1"/>
    <property type="molecule type" value="Genomic_DNA"/>
</dbReference>
<dbReference type="HOGENOM" id="CLU_2390622_0_0_1"/>
<evidence type="ECO:0000313" key="2">
    <source>
        <dbReference type="Proteomes" id="UP000002195"/>
    </source>
</evidence>
<dbReference type="PaxDb" id="44689-DDB0187250"/>
<organism evidence="1 2">
    <name type="scientific">Dictyostelium discoideum</name>
    <name type="common">Social amoeba</name>
    <dbReference type="NCBI Taxonomy" id="44689"/>
    <lineage>
        <taxon>Eukaryota</taxon>
        <taxon>Amoebozoa</taxon>
        <taxon>Evosea</taxon>
        <taxon>Eumycetozoa</taxon>
        <taxon>Dictyostelia</taxon>
        <taxon>Dictyosteliales</taxon>
        <taxon>Dictyosteliaceae</taxon>
        <taxon>Dictyostelium</taxon>
    </lineage>
</organism>
<gene>
    <name evidence="1" type="ORF">DDB_G0287049</name>
</gene>
<reference evidence="1 2" key="1">
    <citation type="journal article" date="2005" name="Nature">
        <title>The genome of the social amoeba Dictyostelium discoideum.</title>
        <authorList>
            <consortium name="The Dictyostelium discoideum Sequencing Consortium"/>
            <person name="Eichinger L."/>
            <person name="Pachebat J.A."/>
            <person name="Glockner G."/>
            <person name="Rajandream M.A."/>
            <person name="Sucgang R."/>
            <person name="Berriman M."/>
            <person name="Song J."/>
            <person name="Olsen R."/>
            <person name="Szafranski K."/>
            <person name="Xu Q."/>
            <person name="Tunggal B."/>
            <person name="Kummerfeld S."/>
            <person name="Madera M."/>
            <person name="Konfortov B.A."/>
            <person name="Rivero F."/>
            <person name="Bankier A.T."/>
            <person name="Lehmann R."/>
            <person name="Hamlin N."/>
            <person name="Davies R."/>
            <person name="Gaudet P."/>
            <person name="Fey P."/>
            <person name="Pilcher K."/>
            <person name="Chen G."/>
            <person name="Saunders D."/>
            <person name="Sodergren E."/>
            <person name="Davis P."/>
            <person name="Kerhornou A."/>
            <person name="Nie X."/>
            <person name="Hall N."/>
            <person name="Anjard C."/>
            <person name="Hemphill L."/>
            <person name="Bason N."/>
            <person name="Farbrother P."/>
            <person name="Desany B."/>
            <person name="Just E."/>
            <person name="Morio T."/>
            <person name="Rost R."/>
            <person name="Churcher C."/>
            <person name="Cooper J."/>
            <person name="Haydock S."/>
            <person name="van Driessche N."/>
            <person name="Cronin A."/>
            <person name="Goodhead I."/>
            <person name="Muzny D."/>
            <person name="Mourier T."/>
            <person name="Pain A."/>
            <person name="Lu M."/>
            <person name="Harper D."/>
            <person name="Lindsay R."/>
            <person name="Hauser H."/>
            <person name="James K."/>
            <person name="Quiles M."/>
            <person name="Madan Babu M."/>
            <person name="Saito T."/>
            <person name="Buchrieser C."/>
            <person name="Wardroper A."/>
            <person name="Felder M."/>
            <person name="Thangavelu M."/>
            <person name="Johnson D."/>
            <person name="Knights A."/>
            <person name="Loulseged H."/>
            <person name="Mungall K."/>
            <person name="Oliver K."/>
            <person name="Price C."/>
            <person name="Quail M.A."/>
            <person name="Urushihara H."/>
            <person name="Hernandez J."/>
            <person name="Rabbinowitsch E."/>
            <person name="Steffen D."/>
            <person name="Sanders M."/>
            <person name="Ma J."/>
            <person name="Kohara Y."/>
            <person name="Sharp S."/>
            <person name="Simmonds M."/>
            <person name="Spiegler S."/>
            <person name="Tivey A."/>
            <person name="Sugano S."/>
            <person name="White B."/>
            <person name="Walker D."/>
            <person name="Woodward J."/>
            <person name="Winckler T."/>
            <person name="Tanaka Y."/>
            <person name="Shaulsky G."/>
            <person name="Schleicher M."/>
            <person name="Weinstock G."/>
            <person name="Rosenthal A."/>
            <person name="Cox E.C."/>
            <person name="Chisholm R.L."/>
            <person name="Gibbs R."/>
            <person name="Loomis W.F."/>
            <person name="Platzer M."/>
            <person name="Kay R.R."/>
            <person name="Williams J."/>
            <person name="Dear P.H."/>
            <person name="Noegel A.A."/>
            <person name="Barrell B."/>
            <person name="Kuspa A."/>
        </authorList>
    </citation>
    <scope>NUCLEOTIDE SEQUENCE [LARGE SCALE GENOMIC DNA]</scope>
    <source>
        <strain evidence="1 2">AX4</strain>
    </source>
</reference>
<evidence type="ECO:0000313" key="1">
    <source>
        <dbReference type="EMBL" id="EAL63889.1"/>
    </source>
</evidence>
<protein>
    <submittedName>
        <fullName evidence="1">Uncharacterized protein</fullName>
    </submittedName>
</protein>
<dbReference type="GeneID" id="8625924"/>
<dbReference type="Proteomes" id="UP000002195">
    <property type="component" value="Unassembled WGS sequence"/>
</dbReference>
<comment type="caution">
    <text evidence="1">The sequence shown here is derived from an EMBL/GenBank/DDBJ whole genome shotgun (WGS) entry which is preliminary data.</text>
</comment>
<keyword evidence="2" id="KW-1185">Reference proteome</keyword>
<name>Q54KX7_DICDI</name>
<dbReference type="VEuPathDB" id="AmoebaDB:DDB_G0287049"/>
<dbReference type="AlphaFoldDB" id="Q54KX7"/>
<accession>Q54KX7</accession>
<dbReference type="KEGG" id="ddi:DDB_G0287049"/>